<dbReference type="KEGG" id="nyu:D7D52_30075"/>
<feature type="region of interest" description="Disordered" evidence="1">
    <location>
        <begin position="72"/>
        <end position="91"/>
    </location>
</feature>
<feature type="region of interest" description="Disordered" evidence="1">
    <location>
        <begin position="24"/>
        <end position="58"/>
    </location>
</feature>
<gene>
    <name evidence="3" type="ORF">D7D52_30075</name>
</gene>
<name>A0A386ZJC1_9NOCA</name>
<proteinExistence type="predicted"/>
<protein>
    <recommendedName>
        <fullName evidence="5">DUF732 domain-containing protein</fullName>
    </recommendedName>
</protein>
<dbReference type="RefSeq" id="WP_120741755.1">
    <property type="nucleotide sequence ID" value="NZ_CP032568.1"/>
</dbReference>
<keyword evidence="4" id="KW-1185">Reference proteome</keyword>
<feature type="chain" id="PRO_5039027976" description="DUF732 domain-containing protein" evidence="2">
    <location>
        <begin position="21"/>
        <end position="143"/>
    </location>
</feature>
<dbReference type="Proteomes" id="UP000267164">
    <property type="component" value="Chromosome"/>
</dbReference>
<dbReference type="EMBL" id="CP032568">
    <property type="protein sequence ID" value="AYF77363.1"/>
    <property type="molecule type" value="Genomic_DNA"/>
</dbReference>
<dbReference type="PROSITE" id="PS51257">
    <property type="entry name" value="PROKAR_LIPOPROTEIN"/>
    <property type="match status" value="1"/>
</dbReference>
<evidence type="ECO:0000256" key="2">
    <source>
        <dbReference type="SAM" id="SignalP"/>
    </source>
</evidence>
<accession>A0A386ZJC1</accession>
<feature type="signal peptide" evidence="2">
    <location>
        <begin position="1"/>
        <end position="20"/>
    </location>
</feature>
<evidence type="ECO:0000256" key="1">
    <source>
        <dbReference type="SAM" id="MobiDB-lite"/>
    </source>
</evidence>
<sequence length="143" mass="14636">MFRNGFAATALLLATLTVTACSEGSKSAEVKATTPAQASTTAGAGSPSPAAKPTGTGDACTEVQYEIDLAHQLQQGQQPADPKAAESRLSSFRPTAPAAVITPFAQLDAIIVGHLEKRGEDQINAEAAGVLLGKLSQWKSANC</sequence>
<organism evidence="3 4">
    <name type="scientific">Nocardia yunnanensis</name>
    <dbReference type="NCBI Taxonomy" id="2382165"/>
    <lineage>
        <taxon>Bacteria</taxon>
        <taxon>Bacillati</taxon>
        <taxon>Actinomycetota</taxon>
        <taxon>Actinomycetes</taxon>
        <taxon>Mycobacteriales</taxon>
        <taxon>Nocardiaceae</taxon>
        <taxon>Nocardia</taxon>
    </lineage>
</organism>
<feature type="compositionally biased region" description="Low complexity" evidence="1">
    <location>
        <begin position="32"/>
        <end position="55"/>
    </location>
</feature>
<dbReference type="AlphaFoldDB" id="A0A386ZJC1"/>
<reference evidence="3 4" key="1">
    <citation type="submission" date="2018-09" db="EMBL/GenBank/DDBJ databases">
        <title>Nocardia yunnanensis sp. nov., an actinomycete isolated from a soil sample.</title>
        <authorList>
            <person name="Zhang J."/>
        </authorList>
    </citation>
    <scope>NUCLEOTIDE SEQUENCE [LARGE SCALE GENOMIC DNA]</scope>
    <source>
        <strain evidence="3 4">CFHS0054</strain>
    </source>
</reference>
<evidence type="ECO:0008006" key="5">
    <source>
        <dbReference type="Google" id="ProtNLM"/>
    </source>
</evidence>
<evidence type="ECO:0000313" key="4">
    <source>
        <dbReference type="Proteomes" id="UP000267164"/>
    </source>
</evidence>
<dbReference type="OrthoDB" id="9970678at2"/>
<keyword evidence="2" id="KW-0732">Signal</keyword>
<evidence type="ECO:0000313" key="3">
    <source>
        <dbReference type="EMBL" id="AYF77363.1"/>
    </source>
</evidence>